<evidence type="ECO:0000256" key="1">
    <source>
        <dbReference type="ARBA" id="ARBA00004613"/>
    </source>
</evidence>
<keyword evidence="3" id="KW-0964">Secreted</keyword>
<comment type="caution">
    <text evidence="5">The sequence shown here is derived from an EMBL/GenBank/DDBJ whole genome shotgun (WGS) entry which is preliminary data.</text>
</comment>
<dbReference type="GeneID" id="87921529"/>
<dbReference type="SUPFAM" id="SSF50685">
    <property type="entry name" value="Barwin-like endoglucanases"/>
    <property type="match status" value="1"/>
</dbReference>
<evidence type="ECO:0000256" key="2">
    <source>
        <dbReference type="ARBA" id="ARBA00010421"/>
    </source>
</evidence>
<comment type="subcellular location">
    <subcellularLocation>
        <location evidence="1">Secreted</location>
    </subcellularLocation>
</comment>
<comment type="similarity">
    <text evidence="2">Belongs to the cerato-platanin family.</text>
</comment>
<evidence type="ECO:0000256" key="4">
    <source>
        <dbReference type="SAM" id="SignalP"/>
    </source>
</evidence>
<dbReference type="InterPro" id="IPR010829">
    <property type="entry name" value="Cerato-platanin"/>
</dbReference>
<accession>A0AAE1IC84</accession>
<organism evidence="5 6">
    <name type="scientific">Trichoderma aggressivum f. europaeum</name>
    <dbReference type="NCBI Taxonomy" id="173218"/>
    <lineage>
        <taxon>Eukaryota</taxon>
        <taxon>Fungi</taxon>
        <taxon>Dikarya</taxon>
        <taxon>Ascomycota</taxon>
        <taxon>Pezizomycotina</taxon>
        <taxon>Sordariomycetes</taxon>
        <taxon>Hypocreomycetidae</taxon>
        <taxon>Hypocreales</taxon>
        <taxon>Hypocreaceae</taxon>
        <taxon>Trichoderma</taxon>
    </lineage>
</organism>
<evidence type="ECO:0000256" key="3">
    <source>
        <dbReference type="ARBA" id="ARBA00022525"/>
    </source>
</evidence>
<dbReference type="Gene3D" id="2.40.40.10">
    <property type="entry name" value="RlpA-like domain"/>
    <property type="match status" value="1"/>
</dbReference>
<sequence length="142" mass="15316">MQLTSLFTTATLVVASTATYVSFDAGYDNPSRSLNDVACSDGVNGLITKYHWQTQGEVSNFPYIGGVQGIEWNSTQCGTCHRLQYGDRSIHILAVDAAYNGGYNIALKALNTLTDGHALEWGHVNAVATQVSVKECGLYTAY</sequence>
<reference evidence="5" key="1">
    <citation type="submission" date="2023-11" db="EMBL/GenBank/DDBJ databases">
        <title>The genome sequences of three competitors of mushroom-forming fungi.</title>
        <authorList>
            <person name="Beijen E."/>
            <person name="Ohm R.A."/>
        </authorList>
    </citation>
    <scope>NUCLEOTIDE SEQUENCE</scope>
    <source>
        <strain evidence="5">CBS 100526</strain>
    </source>
</reference>
<keyword evidence="4" id="KW-0732">Signal</keyword>
<feature type="chain" id="PRO_5041977472" evidence="4">
    <location>
        <begin position="19"/>
        <end position="142"/>
    </location>
</feature>
<dbReference type="Proteomes" id="UP001273209">
    <property type="component" value="Unassembled WGS sequence"/>
</dbReference>
<dbReference type="CDD" id="cd22778">
    <property type="entry name" value="DPBB_CEPL-like"/>
    <property type="match status" value="1"/>
</dbReference>
<dbReference type="GO" id="GO:0005576">
    <property type="term" value="C:extracellular region"/>
    <property type="evidence" value="ECO:0007669"/>
    <property type="project" value="UniProtKB-SubCell"/>
</dbReference>
<feature type="signal peptide" evidence="4">
    <location>
        <begin position="1"/>
        <end position="18"/>
    </location>
</feature>
<dbReference type="InterPro" id="IPR036908">
    <property type="entry name" value="RlpA-like_sf"/>
</dbReference>
<protein>
    <submittedName>
        <fullName evidence="5">Uncharacterized protein</fullName>
    </submittedName>
</protein>
<dbReference type="EMBL" id="JAWRVG010000029">
    <property type="protein sequence ID" value="KAK4069520.1"/>
    <property type="molecule type" value="Genomic_DNA"/>
</dbReference>
<evidence type="ECO:0000313" key="6">
    <source>
        <dbReference type="Proteomes" id="UP001273209"/>
    </source>
</evidence>
<dbReference type="Pfam" id="PF07249">
    <property type="entry name" value="Cerato-platanin"/>
    <property type="match status" value="1"/>
</dbReference>
<gene>
    <name evidence="5" type="ORF">Triagg1_6944</name>
</gene>
<proteinExistence type="inferred from homology"/>
<dbReference type="AlphaFoldDB" id="A0AAE1IC84"/>
<name>A0AAE1IC84_9HYPO</name>
<evidence type="ECO:0000313" key="5">
    <source>
        <dbReference type="EMBL" id="KAK4069520.1"/>
    </source>
</evidence>
<dbReference type="RefSeq" id="XP_062754016.1">
    <property type="nucleotide sequence ID" value="XM_062901624.1"/>
</dbReference>
<keyword evidence="6" id="KW-1185">Reference proteome</keyword>